<dbReference type="Proteomes" id="UP000033710">
    <property type="component" value="Unassembled WGS sequence"/>
</dbReference>
<evidence type="ECO:0000313" key="2">
    <source>
        <dbReference type="Proteomes" id="UP000033710"/>
    </source>
</evidence>
<organism evidence="1 2">
    <name type="scientific">Sporothrix schenckii 1099-18</name>
    <dbReference type="NCBI Taxonomy" id="1397361"/>
    <lineage>
        <taxon>Eukaryota</taxon>
        <taxon>Fungi</taxon>
        <taxon>Dikarya</taxon>
        <taxon>Ascomycota</taxon>
        <taxon>Pezizomycotina</taxon>
        <taxon>Sordariomycetes</taxon>
        <taxon>Sordariomycetidae</taxon>
        <taxon>Ophiostomatales</taxon>
        <taxon>Ophiostomataceae</taxon>
        <taxon>Sporothrix</taxon>
    </lineage>
</organism>
<dbReference type="VEuPathDB" id="FungiDB:SPSK_03762"/>
<reference evidence="1 2" key="2">
    <citation type="journal article" date="2015" name="Eukaryot. Cell">
        <title>Asexual propagation of a virulent clone complex in a human and feline outbreak of sporotrichosis.</title>
        <authorList>
            <person name="Teixeira Mde M."/>
            <person name="Rodrigues A.M."/>
            <person name="Tsui C.K."/>
            <person name="de Almeida L.G."/>
            <person name="Van Diepeningen A.D."/>
            <person name="van den Ende B.G."/>
            <person name="Fernandes G.F."/>
            <person name="Kano R."/>
            <person name="Hamelin R.C."/>
            <person name="Lopes-Bezerra L.M."/>
            <person name="Vasconcelos A.T."/>
            <person name="de Hoog S."/>
            <person name="de Camargo Z.P."/>
            <person name="Felipe M.S."/>
        </authorList>
    </citation>
    <scope>NUCLEOTIDE SEQUENCE [LARGE SCALE GENOMIC DNA]</scope>
    <source>
        <strain evidence="1 2">1099-18</strain>
    </source>
</reference>
<reference evidence="1 2" key="1">
    <citation type="journal article" date="2014" name="BMC Genomics">
        <title>Comparative genomics of the major fungal agents of human and animal Sporotrichosis: Sporothrix schenckii and Sporothrix brasiliensis.</title>
        <authorList>
            <person name="Teixeira M.M."/>
            <person name="de Almeida L.G."/>
            <person name="Kubitschek-Barreira P."/>
            <person name="Alves F.L."/>
            <person name="Kioshima E.S."/>
            <person name="Abadio A.K."/>
            <person name="Fernandes L."/>
            <person name="Derengowski L.S."/>
            <person name="Ferreira K.S."/>
            <person name="Souza R.C."/>
            <person name="Ruiz J.C."/>
            <person name="de Andrade N.C."/>
            <person name="Paes H.C."/>
            <person name="Nicola A.M."/>
            <person name="Albuquerque P."/>
            <person name="Gerber A.L."/>
            <person name="Martins V.P."/>
            <person name="Peconick L.D."/>
            <person name="Neto A.V."/>
            <person name="Chaucanez C.B."/>
            <person name="Silva P.A."/>
            <person name="Cunha O.L."/>
            <person name="de Oliveira F.F."/>
            <person name="dos Santos T.C."/>
            <person name="Barros A.L."/>
            <person name="Soares M.A."/>
            <person name="de Oliveira L.M."/>
            <person name="Marini M.M."/>
            <person name="Villalobos-Duno H."/>
            <person name="Cunha M.M."/>
            <person name="de Hoog S."/>
            <person name="da Silveira J.F."/>
            <person name="Henrissat B."/>
            <person name="Nino-Vega G.A."/>
            <person name="Cisalpino P.S."/>
            <person name="Mora-Montes H.M."/>
            <person name="Almeida S.R."/>
            <person name="Stajich J.E."/>
            <person name="Lopes-Bezerra L.M."/>
            <person name="Vasconcelos A.T."/>
            <person name="Felipe M.S."/>
        </authorList>
    </citation>
    <scope>NUCLEOTIDE SEQUENCE [LARGE SCALE GENOMIC DNA]</scope>
    <source>
        <strain evidence="1 2">1099-18</strain>
    </source>
</reference>
<dbReference type="AlphaFoldDB" id="A0A0F2LZL2"/>
<protein>
    <submittedName>
        <fullName evidence="1">Uncharacterized protein</fullName>
    </submittedName>
</protein>
<accession>A0A0F2LZL2</accession>
<name>A0A0F2LZL2_SPOSC</name>
<dbReference type="EMBL" id="AXCR01000010">
    <property type="protein sequence ID" value="KJR82274.1"/>
    <property type="molecule type" value="Genomic_DNA"/>
</dbReference>
<sequence length="103" mass="11403">MAVESNRQQANFGGWSSPGYRDLTALPPLLLSLPRCTNAVWRKRAPFVGCAQWFSLCVGDLGALEPVRRRSKNSYERRGAAAQKSIGTVRVLLLAWLMEPSKA</sequence>
<gene>
    <name evidence="1" type="ORF">SPSK_03762</name>
</gene>
<comment type="caution">
    <text evidence="1">The sequence shown here is derived from an EMBL/GenBank/DDBJ whole genome shotgun (WGS) entry which is preliminary data.</text>
</comment>
<dbReference type="GeneID" id="27665873"/>
<dbReference type="RefSeq" id="XP_016584950.1">
    <property type="nucleotide sequence ID" value="XM_016730596.1"/>
</dbReference>
<evidence type="ECO:0000313" key="1">
    <source>
        <dbReference type="EMBL" id="KJR82274.1"/>
    </source>
</evidence>
<dbReference type="KEGG" id="ssck:SPSK_03762"/>
<proteinExistence type="predicted"/>